<evidence type="ECO:0008006" key="4">
    <source>
        <dbReference type="Google" id="ProtNLM"/>
    </source>
</evidence>
<dbReference type="AlphaFoldDB" id="A0A409WA11"/>
<dbReference type="InterPro" id="IPR041078">
    <property type="entry name" value="Plavaka"/>
</dbReference>
<accession>A0A409WA11</accession>
<name>A0A409WA11_9AGAR</name>
<evidence type="ECO:0000313" key="2">
    <source>
        <dbReference type="EMBL" id="PPQ75356.1"/>
    </source>
</evidence>
<organism evidence="2 3">
    <name type="scientific">Gymnopilus dilepis</name>
    <dbReference type="NCBI Taxonomy" id="231916"/>
    <lineage>
        <taxon>Eukaryota</taxon>
        <taxon>Fungi</taxon>
        <taxon>Dikarya</taxon>
        <taxon>Basidiomycota</taxon>
        <taxon>Agaricomycotina</taxon>
        <taxon>Agaricomycetes</taxon>
        <taxon>Agaricomycetidae</taxon>
        <taxon>Agaricales</taxon>
        <taxon>Agaricineae</taxon>
        <taxon>Hymenogastraceae</taxon>
        <taxon>Gymnopilus</taxon>
    </lineage>
</organism>
<gene>
    <name evidence="2" type="ORF">CVT26_015158</name>
</gene>
<protein>
    <recommendedName>
        <fullName evidence="4">C2H2-type domain-containing protein</fullName>
    </recommendedName>
</protein>
<sequence>MYRLTQLSVATVVVALRSHQIFVSLFFTTTRPQLNTSVFIMSVPCEAGCPRRFNTIASMHKHLVSSKKCAGYLQGKLRDIGLFDDDLAALDRDTDTEEDDEDVEASYEPFIFEPPDAYINELHFTPRDDVDDRNANDGSNSNAIAGPGPATAANILRRGAAAIHRERVFDDRTDQRTVDWVEGAGRVLRKVTPPSYIDGDARDEEGDVQMADGGSSPFVPFSSELDWKVAQWAIRDGPGQGAFDRLLEIPGVVEKLGLSYHNIRALHQKIDSIPERAGVWETKHLFFNDDPNEKYTIRFRDPIEAIKSLWKDPELSPHMFFRPAKVYTNKDREIRIFSEMHTSKWWHVCQSKLPNGATLAPVIIATDKTQLTQFSGSKSAYPIYLTIGNIPKAMRRKPSKKACILIGYLSVEKVARNNMTARAARSRIQRIFHESMRIILEPLKKAGHNGVEMTGADGAVRLVFPILSCYVADYPEQCLVTCSKYGSCVKCKAETTELGDHEAKEARSQPWTESILTEAHSLGGQDSRAFYDHCMSHGVAGGTPKPFCYTKGYSSILLAGASEF</sequence>
<evidence type="ECO:0000313" key="3">
    <source>
        <dbReference type="Proteomes" id="UP000284706"/>
    </source>
</evidence>
<dbReference type="InParanoid" id="A0A409WA11"/>
<dbReference type="EMBL" id="NHYE01005267">
    <property type="protein sequence ID" value="PPQ75356.1"/>
    <property type="molecule type" value="Genomic_DNA"/>
</dbReference>
<comment type="caution">
    <text evidence="2">The sequence shown here is derived from an EMBL/GenBank/DDBJ whole genome shotgun (WGS) entry which is preliminary data.</text>
</comment>
<dbReference type="OrthoDB" id="2418900at2759"/>
<keyword evidence="3" id="KW-1185">Reference proteome</keyword>
<feature type="region of interest" description="Disordered" evidence="1">
    <location>
        <begin position="127"/>
        <end position="150"/>
    </location>
</feature>
<proteinExistence type="predicted"/>
<dbReference type="Pfam" id="PF18759">
    <property type="entry name" value="Plavaka"/>
    <property type="match status" value="1"/>
</dbReference>
<dbReference type="Proteomes" id="UP000284706">
    <property type="component" value="Unassembled WGS sequence"/>
</dbReference>
<reference evidence="2 3" key="1">
    <citation type="journal article" date="2018" name="Evol. Lett.">
        <title>Horizontal gene cluster transfer increased hallucinogenic mushroom diversity.</title>
        <authorList>
            <person name="Reynolds H.T."/>
            <person name="Vijayakumar V."/>
            <person name="Gluck-Thaler E."/>
            <person name="Korotkin H.B."/>
            <person name="Matheny P.B."/>
            <person name="Slot J.C."/>
        </authorList>
    </citation>
    <scope>NUCLEOTIDE SEQUENCE [LARGE SCALE GENOMIC DNA]</scope>
    <source>
        <strain evidence="2 3">SRW20</strain>
    </source>
</reference>
<evidence type="ECO:0000256" key="1">
    <source>
        <dbReference type="SAM" id="MobiDB-lite"/>
    </source>
</evidence>